<protein>
    <submittedName>
        <fullName evidence="2">Uncharacterized protein</fullName>
    </submittedName>
</protein>
<reference evidence="2 3" key="1">
    <citation type="submission" date="2017-10" db="EMBL/GenBank/DDBJ databases">
        <title>Paenichitinophaga pekingensis gen. nov., sp. nov., isolated from activated sludge.</title>
        <authorList>
            <person name="Jin D."/>
            <person name="Kong X."/>
            <person name="Deng Y."/>
            <person name="Bai Z."/>
        </authorList>
    </citation>
    <scope>NUCLEOTIDE SEQUENCE [LARGE SCALE GENOMIC DNA]</scope>
    <source>
        <strain evidence="2 3">13</strain>
    </source>
</reference>
<keyword evidence="3" id="KW-1185">Reference proteome</keyword>
<accession>A0A291QQR6</accession>
<evidence type="ECO:0000313" key="2">
    <source>
        <dbReference type="EMBL" id="ATL46222.1"/>
    </source>
</evidence>
<dbReference type="KEGG" id="cbae:COR50_03025"/>
<evidence type="ECO:0000313" key="3">
    <source>
        <dbReference type="Proteomes" id="UP000220133"/>
    </source>
</evidence>
<sequence>MTCMKRFFNAAMAFGLIMVIFASCASSQGPSVGSVKRSLKGTWVVNNISFEGMPQNMKVTTVFSGIPYKCLEGSVWTFPPNYYGSYAISSTATDCNPMTQKIVWSNQVQNGAVFLQFKEIYEGEKAKNVTEGYRMEISNMSETSMTWKAPVNVSGQTAYVIYNLSRQ</sequence>
<evidence type="ECO:0000256" key="1">
    <source>
        <dbReference type="SAM" id="SignalP"/>
    </source>
</evidence>
<keyword evidence="1" id="KW-0732">Signal</keyword>
<dbReference type="PROSITE" id="PS51257">
    <property type="entry name" value="PROKAR_LIPOPROTEIN"/>
    <property type="match status" value="1"/>
</dbReference>
<organism evidence="2 3">
    <name type="scientific">Chitinophaga caeni</name>
    <dbReference type="NCBI Taxonomy" id="2029983"/>
    <lineage>
        <taxon>Bacteria</taxon>
        <taxon>Pseudomonadati</taxon>
        <taxon>Bacteroidota</taxon>
        <taxon>Chitinophagia</taxon>
        <taxon>Chitinophagales</taxon>
        <taxon>Chitinophagaceae</taxon>
        <taxon>Chitinophaga</taxon>
    </lineage>
</organism>
<name>A0A291QQR6_9BACT</name>
<feature type="chain" id="PRO_5012471433" evidence="1">
    <location>
        <begin position="26"/>
        <end position="167"/>
    </location>
</feature>
<gene>
    <name evidence="2" type="ORF">COR50_03025</name>
</gene>
<dbReference type="AlphaFoldDB" id="A0A291QQR6"/>
<dbReference type="Proteomes" id="UP000220133">
    <property type="component" value="Chromosome"/>
</dbReference>
<dbReference type="EMBL" id="CP023777">
    <property type="protein sequence ID" value="ATL46222.1"/>
    <property type="molecule type" value="Genomic_DNA"/>
</dbReference>
<feature type="signal peptide" evidence="1">
    <location>
        <begin position="1"/>
        <end position="25"/>
    </location>
</feature>
<proteinExistence type="predicted"/>